<gene>
    <name evidence="1" type="ORF">DVH24_023215</name>
</gene>
<protein>
    <submittedName>
        <fullName evidence="1">Uncharacterized protein</fullName>
    </submittedName>
</protein>
<organism evidence="1 2">
    <name type="scientific">Malus domestica</name>
    <name type="common">Apple</name>
    <name type="synonym">Pyrus malus</name>
    <dbReference type="NCBI Taxonomy" id="3750"/>
    <lineage>
        <taxon>Eukaryota</taxon>
        <taxon>Viridiplantae</taxon>
        <taxon>Streptophyta</taxon>
        <taxon>Embryophyta</taxon>
        <taxon>Tracheophyta</taxon>
        <taxon>Spermatophyta</taxon>
        <taxon>Magnoliopsida</taxon>
        <taxon>eudicotyledons</taxon>
        <taxon>Gunneridae</taxon>
        <taxon>Pentapetalae</taxon>
        <taxon>rosids</taxon>
        <taxon>fabids</taxon>
        <taxon>Rosales</taxon>
        <taxon>Rosaceae</taxon>
        <taxon>Amygdaloideae</taxon>
        <taxon>Maleae</taxon>
        <taxon>Malus</taxon>
    </lineage>
</organism>
<evidence type="ECO:0000313" key="2">
    <source>
        <dbReference type="Proteomes" id="UP000290289"/>
    </source>
</evidence>
<comment type="caution">
    <text evidence="1">The sequence shown here is derived from an EMBL/GenBank/DDBJ whole genome shotgun (WGS) entry which is preliminary data.</text>
</comment>
<reference evidence="1 2" key="1">
    <citation type="submission" date="2018-10" db="EMBL/GenBank/DDBJ databases">
        <title>A high-quality apple genome assembly.</title>
        <authorList>
            <person name="Hu J."/>
        </authorList>
    </citation>
    <scope>NUCLEOTIDE SEQUENCE [LARGE SCALE GENOMIC DNA]</scope>
    <source>
        <strain evidence="2">cv. HFTH1</strain>
        <tissue evidence="1">Young leaf</tissue>
    </source>
</reference>
<evidence type="ECO:0000313" key="1">
    <source>
        <dbReference type="EMBL" id="RXI09071.1"/>
    </source>
</evidence>
<name>A0A498KPR0_MALDO</name>
<accession>A0A498KPR0</accession>
<keyword evidence="2" id="KW-1185">Reference proteome</keyword>
<dbReference type="AlphaFoldDB" id="A0A498KPR0"/>
<proteinExistence type="predicted"/>
<dbReference type="EMBL" id="RDQH01000327">
    <property type="protein sequence ID" value="RXI09071.1"/>
    <property type="molecule type" value="Genomic_DNA"/>
</dbReference>
<sequence length="248" mass="28642">MSEYNICKFTKQKTRYSSNLIEIGLWTEPAEQVNTLMLFDWKFGSQLFVASSEVTLKVDQAKHGAMIHPLTSVKKIVLRILRFKVSLIIEDVSDETSAIITGKLAKRLFGTSCYDLLPYAILQCQGQIKKFQLQFGNLKNDFNRNDLLIQAIFNNKIQDVQSSSKASYVSMAEFEEEIKTSLPPFHPRLSQHRLQKVQFGRVFLALRLEKNKKRETEITEEIDEQKASDTEDFPIKSLRNKVYPNNLK</sequence>
<dbReference type="Proteomes" id="UP000290289">
    <property type="component" value="Chromosome 1"/>
</dbReference>